<evidence type="ECO:0000256" key="1">
    <source>
        <dbReference type="SAM" id="SignalP"/>
    </source>
</evidence>
<accession>A0A164JUY6</accession>
<dbReference type="Proteomes" id="UP000076512">
    <property type="component" value="Unassembled WGS sequence"/>
</dbReference>
<evidence type="ECO:0000313" key="2">
    <source>
        <dbReference type="EMBL" id="KZM70746.1"/>
    </source>
</evidence>
<keyword evidence="3" id="KW-1185">Reference proteome</keyword>
<evidence type="ECO:0000313" key="3">
    <source>
        <dbReference type="Proteomes" id="UP000076512"/>
    </source>
</evidence>
<dbReference type="EMBL" id="LWGR01000013">
    <property type="protein sequence ID" value="KZM70746.1"/>
    <property type="molecule type" value="Genomic_DNA"/>
</dbReference>
<feature type="chain" id="PRO_5038740537" description="Lipoprotein" evidence="1">
    <location>
        <begin position="22"/>
        <end position="114"/>
    </location>
</feature>
<keyword evidence="1" id="KW-0732">Signal</keyword>
<feature type="signal peptide" evidence="1">
    <location>
        <begin position="1"/>
        <end position="21"/>
    </location>
</feature>
<dbReference type="OrthoDB" id="9964549at2"/>
<sequence>MRRTVIAVSATIIALSISACASATDSTPAVAAPRYSPDEQAALTSLHGACREDDDKLYAEAKKANELMIDSGVRDETTLSVLQHLRQSIPQDSPVMGCSEVLATYVTVRAHGGG</sequence>
<organism evidence="2 3">
    <name type="scientific">Nocardia terpenica</name>
    <dbReference type="NCBI Taxonomy" id="455432"/>
    <lineage>
        <taxon>Bacteria</taxon>
        <taxon>Bacillati</taxon>
        <taxon>Actinomycetota</taxon>
        <taxon>Actinomycetes</taxon>
        <taxon>Mycobacteriales</taxon>
        <taxon>Nocardiaceae</taxon>
        <taxon>Nocardia</taxon>
    </lineage>
</organism>
<gene>
    <name evidence="2" type="ORF">AWN90_40005</name>
</gene>
<reference evidence="2 3" key="1">
    <citation type="submission" date="2016-04" db="EMBL/GenBank/DDBJ databases">
        <authorList>
            <person name="Evans L.H."/>
            <person name="Alamgir A."/>
            <person name="Owens N."/>
            <person name="Weber N.D."/>
            <person name="Virtaneva K."/>
            <person name="Barbian K."/>
            <person name="Babar A."/>
            <person name="Rosenke K."/>
        </authorList>
    </citation>
    <scope>NUCLEOTIDE SEQUENCE [LARGE SCALE GENOMIC DNA]</scope>
    <source>
        <strain evidence="2 3">IFM 0406</strain>
    </source>
</reference>
<evidence type="ECO:0008006" key="4">
    <source>
        <dbReference type="Google" id="ProtNLM"/>
    </source>
</evidence>
<proteinExistence type="predicted"/>
<dbReference type="AlphaFoldDB" id="A0A164JUY6"/>
<comment type="caution">
    <text evidence="2">The sequence shown here is derived from an EMBL/GenBank/DDBJ whole genome shotgun (WGS) entry which is preliminary data.</text>
</comment>
<dbReference type="RefSeq" id="WP_067594263.1">
    <property type="nucleotide sequence ID" value="NZ_JABMCZ010000003.1"/>
</dbReference>
<protein>
    <recommendedName>
        <fullName evidence="4">Lipoprotein</fullName>
    </recommendedName>
</protein>
<name>A0A164JUY6_9NOCA</name>
<dbReference type="PROSITE" id="PS51257">
    <property type="entry name" value="PROKAR_LIPOPROTEIN"/>
    <property type="match status" value="1"/>
</dbReference>